<dbReference type="Pfam" id="PF01019">
    <property type="entry name" value="G_glu_transpept"/>
    <property type="match status" value="1"/>
</dbReference>
<evidence type="ECO:0000256" key="4">
    <source>
        <dbReference type="RuleBase" id="RU368036"/>
    </source>
</evidence>
<keyword evidence="4" id="KW-0808">Transferase</keyword>
<dbReference type="SUPFAM" id="SSF56235">
    <property type="entry name" value="N-terminal nucleophile aminohydrolases (Ntn hydrolases)"/>
    <property type="match status" value="1"/>
</dbReference>
<dbReference type="EMBL" id="BAABJY010000001">
    <property type="protein sequence ID" value="GAA4857342.1"/>
    <property type="molecule type" value="Genomic_DNA"/>
</dbReference>
<comment type="catalytic activity">
    <reaction evidence="1 4">
        <text>an S-substituted glutathione + H2O = an S-substituted L-cysteinylglycine + L-glutamate</text>
        <dbReference type="Rhea" id="RHEA:59468"/>
        <dbReference type="ChEBI" id="CHEBI:15377"/>
        <dbReference type="ChEBI" id="CHEBI:29985"/>
        <dbReference type="ChEBI" id="CHEBI:90779"/>
        <dbReference type="ChEBI" id="CHEBI:143103"/>
        <dbReference type="EC" id="3.4.19.13"/>
    </reaction>
</comment>
<keyword evidence="4" id="KW-0378">Hydrolase</keyword>
<comment type="PTM">
    <text evidence="4">Cleaved by autocatalysis into a large and a small subunit.</text>
</comment>
<comment type="pathway">
    <text evidence="4">Sulfur metabolism; glutathione metabolism.</text>
</comment>
<dbReference type="InterPro" id="IPR000101">
    <property type="entry name" value="GGT_peptidase"/>
</dbReference>
<keyword evidence="4" id="KW-0012">Acyltransferase</keyword>
<proteinExistence type="inferred from homology"/>
<comment type="similarity">
    <text evidence="4">Belongs to the gamma-glutamyltransferase family.</text>
</comment>
<dbReference type="InterPro" id="IPR043137">
    <property type="entry name" value="GGT_ssub_C"/>
</dbReference>
<evidence type="ECO:0000313" key="7">
    <source>
        <dbReference type="Proteomes" id="UP001501323"/>
    </source>
</evidence>
<evidence type="ECO:0000256" key="2">
    <source>
        <dbReference type="ARBA" id="ARBA00001089"/>
    </source>
</evidence>
<organism evidence="6 7">
    <name type="scientific">Luteimonas vadosa</name>
    <dbReference type="NCBI Taxonomy" id="1165507"/>
    <lineage>
        <taxon>Bacteria</taxon>
        <taxon>Pseudomonadati</taxon>
        <taxon>Pseudomonadota</taxon>
        <taxon>Gammaproteobacteria</taxon>
        <taxon>Lysobacterales</taxon>
        <taxon>Lysobacteraceae</taxon>
        <taxon>Luteimonas</taxon>
    </lineage>
</organism>
<comment type="caution">
    <text evidence="6">The sequence shown here is derived from an EMBL/GenBank/DDBJ whole genome shotgun (WGS) entry which is preliminary data.</text>
</comment>
<dbReference type="InterPro" id="IPR043138">
    <property type="entry name" value="GGT_lsub"/>
</dbReference>
<dbReference type="PRINTS" id="PR01210">
    <property type="entry name" value="GGTRANSPTASE"/>
</dbReference>
<dbReference type="NCBIfam" id="TIGR00066">
    <property type="entry name" value="g_glut_trans"/>
    <property type="match status" value="1"/>
</dbReference>
<evidence type="ECO:0000256" key="3">
    <source>
        <dbReference type="ARBA" id="ARBA00047417"/>
    </source>
</evidence>
<keyword evidence="4" id="KW-0317">Glutathione biosynthesis</keyword>
<dbReference type="InterPro" id="IPR052896">
    <property type="entry name" value="GGT-like_enzyme"/>
</dbReference>
<evidence type="ECO:0000256" key="5">
    <source>
        <dbReference type="SAM" id="SignalP"/>
    </source>
</evidence>
<comment type="subunit">
    <text evidence="4">This enzyme consists of two polypeptide chains, which are synthesized in precursor form from a single polypeptide.</text>
</comment>
<comment type="catalytic activity">
    <reaction evidence="3 4">
        <text>an N-terminal (5-L-glutamyl)-[peptide] + an alpha-amino acid = 5-L-glutamyl amino acid + an N-terminal L-alpha-aminoacyl-[peptide]</text>
        <dbReference type="Rhea" id="RHEA:23904"/>
        <dbReference type="Rhea" id="RHEA-COMP:9780"/>
        <dbReference type="Rhea" id="RHEA-COMP:9795"/>
        <dbReference type="ChEBI" id="CHEBI:77644"/>
        <dbReference type="ChEBI" id="CHEBI:78597"/>
        <dbReference type="ChEBI" id="CHEBI:78599"/>
        <dbReference type="ChEBI" id="CHEBI:78608"/>
        <dbReference type="EC" id="2.3.2.2"/>
    </reaction>
</comment>
<name>A0ABP9DSW7_9GAMM</name>
<gene>
    <name evidence="6" type="primary">ggt_1</name>
    <name evidence="6" type="ORF">GCM10023332_06320</name>
</gene>
<dbReference type="InterPro" id="IPR029055">
    <property type="entry name" value="Ntn_hydrolases_N"/>
</dbReference>
<reference evidence="7" key="1">
    <citation type="journal article" date="2019" name="Int. J. Syst. Evol. Microbiol.">
        <title>The Global Catalogue of Microorganisms (GCM) 10K type strain sequencing project: providing services to taxonomists for standard genome sequencing and annotation.</title>
        <authorList>
            <consortium name="The Broad Institute Genomics Platform"/>
            <consortium name="The Broad Institute Genome Sequencing Center for Infectious Disease"/>
            <person name="Wu L."/>
            <person name="Ma J."/>
        </authorList>
    </citation>
    <scope>NUCLEOTIDE SEQUENCE [LARGE SCALE GENOMIC DNA]</scope>
    <source>
        <strain evidence="7">JCM 18392</strain>
    </source>
</reference>
<evidence type="ECO:0000256" key="1">
    <source>
        <dbReference type="ARBA" id="ARBA00001049"/>
    </source>
</evidence>
<keyword evidence="7" id="KW-1185">Reference proteome</keyword>
<dbReference type="EC" id="2.3.2.2" evidence="4"/>
<evidence type="ECO:0000313" key="6">
    <source>
        <dbReference type="EMBL" id="GAA4857342.1"/>
    </source>
</evidence>
<keyword evidence="4" id="KW-0865">Zymogen</keyword>
<dbReference type="EC" id="3.4.19.13" evidence="4"/>
<dbReference type="Gene3D" id="3.60.20.40">
    <property type="match status" value="1"/>
</dbReference>
<dbReference type="PANTHER" id="PTHR43881">
    <property type="entry name" value="GAMMA-GLUTAMYLTRANSPEPTIDASE (AFU_ORTHOLOGUE AFUA_4G13580)"/>
    <property type="match status" value="1"/>
</dbReference>
<feature type="chain" id="PRO_5045393118" description="Glutathione hydrolase proenzyme" evidence="5">
    <location>
        <begin position="35"/>
        <end position="584"/>
    </location>
</feature>
<feature type="signal peptide" evidence="5">
    <location>
        <begin position="1"/>
        <end position="34"/>
    </location>
</feature>
<sequence length="584" mass="62850">MVRDADPRSRFPERPAALRALAVLALALFSPAMAALAADRVTGEAFATRSEVYAPQAMAATSHPLATQVALDVMQAGGSAVDAAIAANAALGLMEPTGNGIGGDLFAIVWDPKTRKLHGYNGSGRSPKALTLAEFQRRGLSDIPPHGPLPVTVPGAVDGWFALHGRFGKRTMAQNLAPAIRYARQGHPVHEVIAYYWNRSVPVLSKWPGFREQFTIDGRAPRRGETWRNPNLANTLEAIGRGGRDAFYKGDIARTIDAYFKANDGFLRYEDLAAHAGEWVEPVGTDYRGHTLWELPPNGQGIAALQILNLLEPYDLAKYGFGSPEHVHLFVEAKKLAFADRAASYADPDFFKTPVERLVSKAYARERGKAISMDRAARAVEPGIIPEINEGDTIYLATADADGMMVSLIQSNYRGMGSGMAPPGLGFILQDRGEQFVLKPGHPNAFAPGKRPFHTIIPAFVTKDGKPWLSFGLMGGAMQPQGHAQILINLVDFGMNLQEAGDAPRIQHDGSTEPAGQNVAMDDGGEVDLETGYGYGTVRALMRKGHSVRFADGPYGGYQAIMVNPEGGYVGASESRKDGQAAGY</sequence>
<dbReference type="Proteomes" id="UP001501323">
    <property type="component" value="Unassembled WGS sequence"/>
</dbReference>
<dbReference type="PANTHER" id="PTHR43881:SF1">
    <property type="entry name" value="GAMMA-GLUTAMYLTRANSPEPTIDASE (AFU_ORTHOLOGUE AFUA_4G13580)"/>
    <property type="match status" value="1"/>
</dbReference>
<comment type="catalytic activity">
    <reaction evidence="2 4">
        <text>glutathione + H2O = L-cysteinylglycine + L-glutamate</text>
        <dbReference type="Rhea" id="RHEA:28807"/>
        <dbReference type="ChEBI" id="CHEBI:15377"/>
        <dbReference type="ChEBI" id="CHEBI:29985"/>
        <dbReference type="ChEBI" id="CHEBI:57925"/>
        <dbReference type="ChEBI" id="CHEBI:61694"/>
        <dbReference type="EC" id="3.4.19.13"/>
    </reaction>
</comment>
<dbReference type="RefSeq" id="WP_345294038.1">
    <property type="nucleotide sequence ID" value="NZ_BAABJY010000001.1"/>
</dbReference>
<protein>
    <recommendedName>
        <fullName evidence="4">Glutathione hydrolase proenzyme</fullName>
        <ecNumber evidence="4">2.3.2.2</ecNumber>
        <ecNumber evidence="4">3.4.19.13</ecNumber>
    </recommendedName>
    <component>
        <recommendedName>
            <fullName evidence="4">Glutathione hydrolase large chain</fullName>
        </recommendedName>
    </component>
    <component>
        <recommendedName>
            <fullName evidence="4">Glutathione hydrolase small chain</fullName>
        </recommendedName>
    </component>
</protein>
<keyword evidence="5" id="KW-0732">Signal</keyword>
<accession>A0ABP9DSW7</accession>
<dbReference type="Gene3D" id="1.10.246.130">
    <property type="match status" value="1"/>
</dbReference>